<proteinExistence type="predicted"/>
<feature type="domain" description="Calcineurin-like phosphoesterase" evidence="2">
    <location>
        <begin position="40"/>
        <end position="216"/>
    </location>
</feature>
<evidence type="ECO:0000313" key="3">
    <source>
        <dbReference type="Proteomes" id="UP000035642"/>
    </source>
</evidence>
<keyword evidence="1" id="KW-0732">Signal</keyword>
<reference evidence="3" key="1">
    <citation type="submission" date="2012-09" db="EMBL/GenBank/DDBJ databases">
        <authorList>
            <person name="Martin A.A."/>
        </authorList>
    </citation>
    <scope>NUCLEOTIDE SEQUENCE</scope>
</reference>
<feature type="chain" id="PRO_5005326680" evidence="1">
    <location>
        <begin position="20"/>
        <end position="276"/>
    </location>
</feature>
<dbReference type="GO" id="GO:0016787">
    <property type="term" value="F:hydrolase activity"/>
    <property type="evidence" value="ECO:0007669"/>
    <property type="project" value="InterPro"/>
</dbReference>
<dbReference type="AlphaFoldDB" id="A0A0K0D2C5"/>
<organism evidence="3 4">
    <name type="scientific">Angiostrongylus cantonensis</name>
    <name type="common">Rat lungworm</name>
    <dbReference type="NCBI Taxonomy" id="6313"/>
    <lineage>
        <taxon>Eukaryota</taxon>
        <taxon>Metazoa</taxon>
        <taxon>Ecdysozoa</taxon>
        <taxon>Nematoda</taxon>
        <taxon>Chromadorea</taxon>
        <taxon>Rhabditida</taxon>
        <taxon>Rhabditina</taxon>
        <taxon>Rhabditomorpha</taxon>
        <taxon>Strongyloidea</taxon>
        <taxon>Metastrongylidae</taxon>
        <taxon>Angiostrongylus</taxon>
    </lineage>
</organism>
<dbReference type="SUPFAM" id="SSF56300">
    <property type="entry name" value="Metallo-dependent phosphatases"/>
    <property type="match status" value="1"/>
</dbReference>
<feature type="signal peptide" evidence="1">
    <location>
        <begin position="1"/>
        <end position="19"/>
    </location>
</feature>
<dbReference type="InterPro" id="IPR004843">
    <property type="entry name" value="Calcineurin-like_PHP"/>
</dbReference>
<dbReference type="PANTHER" id="PTHR31302">
    <property type="entry name" value="TRANSMEMBRANE PROTEIN WITH METALLOPHOSPHOESTERASE DOMAIN-RELATED"/>
    <property type="match status" value="1"/>
</dbReference>
<dbReference type="InterPro" id="IPR051158">
    <property type="entry name" value="Metallophosphoesterase_sf"/>
</dbReference>
<dbReference type="Proteomes" id="UP000035642">
    <property type="component" value="Unassembled WGS sequence"/>
</dbReference>
<protein>
    <submittedName>
        <fullName evidence="4">Metallophos domain-containing protein</fullName>
    </submittedName>
</protein>
<dbReference type="Pfam" id="PF00149">
    <property type="entry name" value="Metallophos"/>
    <property type="match status" value="1"/>
</dbReference>
<dbReference type="InterPro" id="IPR029052">
    <property type="entry name" value="Metallo-depent_PP-like"/>
</dbReference>
<dbReference type="PANTHER" id="PTHR31302:SF0">
    <property type="entry name" value="TRANSMEMBRANE PROTEIN WITH METALLOPHOSPHOESTERASE DOMAIN"/>
    <property type="match status" value="1"/>
</dbReference>
<dbReference type="WBParaSite" id="ACAC_0000422001-mRNA-1">
    <property type="protein sequence ID" value="ACAC_0000422001-mRNA-1"/>
    <property type="gene ID" value="ACAC_0000422001"/>
</dbReference>
<evidence type="ECO:0000313" key="4">
    <source>
        <dbReference type="WBParaSite" id="ACAC_0000422001-mRNA-1"/>
    </source>
</evidence>
<sequence>LSLFFALLFIIGGIFTTFSDPVYTHFSYISKFQKLHNDKLRVVLLSDLHIGPTVGQKRMERIVQLTNDLNPDIIAISGDLADGFVKHFGQAASPLCFLMAKRGVYFATGNHEYMHGNVEEWFDFLKACNITVLHNSQRRFTLENGDSICVAGADDLFAAKAHLPGHFMDVRKAVDGCKVDDVVIMLAHQPNAAGIMLNDPIVNKKLDIILSGHTHGGQMYLFVPIIYMMNAFARGLYYYAATGTYVYVSAGVNYFGPPIKMFGTCEIIDIILKPTA</sequence>
<accession>A0A0K0D2C5</accession>
<reference evidence="4" key="2">
    <citation type="submission" date="2017-02" db="UniProtKB">
        <authorList>
            <consortium name="WormBaseParasite"/>
        </authorList>
    </citation>
    <scope>IDENTIFICATION</scope>
</reference>
<name>A0A0K0D2C5_ANGCA</name>
<evidence type="ECO:0000259" key="2">
    <source>
        <dbReference type="Pfam" id="PF00149"/>
    </source>
</evidence>
<keyword evidence="3" id="KW-1185">Reference proteome</keyword>
<dbReference type="Gene3D" id="3.60.21.10">
    <property type="match status" value="1"/>
</dbReference>
<evidence type="ECO:0000256" key="1">
    <source>
        <dbReference type="SAM" id="SignalP"/>
    </source>
</evidence>
<dbReference type="CDD" id="cd07385">
    <property type="entry name" value="MPP_YkuE_C"/>
    <property type="match status" value="1"/>
</dbReference>